<protein>
    <recommendedName>
        <fullName evidence="3">SnoaL-like domain protein</fullName>
    </recommendedName>
</protein>
<sequence length="137" mass="15265">MLANLRISTLSPEGLDWFVRYADSVTRADIPAFKAFLSEDCSYQVNNMLPFYGREVTGMAMEQFRGAVEGMRHEVLNALGTDTAFGVELLHHYLRKDGVAITVPAAVFIDRDPESGLLTTSRAFVDFTPVFAETLRV</sequence>
<name>A0A6I6MND4_9CAUL</name>
<reference evidence="2" key="1">
    <citation type="submission" date="2019-12" db="EMBL/GenBank/DDBJ databases">
        <title>Complete genome of Terracaulis silvestris 0127_4.</title>
        <authorList>
            <person name="Vieira S."/>
            <person name="Riedel T."/>
            <person name="Sproer C."/>
            <person name="Pascual J."/>
            <person name="Boedeker C."/>
            <person name="Overmann J."/>
        </authorList>
    </citation>
    <scope>NUCLEOTIDE SEQUENCE [LARGE SCALE GENOMIC DNA]</scope>
    <source>
        <strain evidence="2">0127_4</strain>
    </source>
</reference>
<dbReference type="InterPro" id="IPR032710">
    <property type="entry name" value="NTF2-like_dom_sf"/>
</dbReference>
<dbReference type="EMBL" id="CP047045">
    <property type="protein sequence ID" value="QGZ94267.1"/>
    <property type="molecule type" value="Genomic_DNA"/>
</dbReference>
<dbReference type="AlphaFoldDB" id="A0A6I6MND4"/>
<dbReference type="KEGG" id="tsv:DSM104635_01083"/>
<dbReference type="Gene3D" id="3.10.450.50">
    <property type="match status" value="1"/>
</dbReference>
<organism evidence="1 2">
    <name type="scientific">Terricaulis silvestris</name>
    <dbReference type="NCBI Taxonomy" id="2686094"/>
    <lineage>
        <taxon>Bacteria</taxon>
        <taxon>Pseudomonadati</taxon>
        <taxon>Pseudomonadota</taxon>
        <taxon>Alphaproteobacteria</taxon>
        <taxon>Caulobacterales</taxon>
        <taxon>Caulobacteraceae</taxon>
        <taxon>Terricaulis</taxon>
    </lineage>
</organism>
<evidence type="ECO:0000313" key="2">
    <source>
        <dbReference type="Proteomes" id="UP000431269"/>
    </source>
</evidence>
<evidence type="ECO:0000313" key="1">
    <source>
        <dbReference type="EMBL" id="QGZ94267.1"/>
    </source>
</evidence>
<gene>
    <name evidence="1" type="ORF">DSM104635_01083</name>
</gene>
<accession>A0A6I6MND4</accession>
<dbReference type="RefSeq" id="WP_158765217.1">
    <property type="nucleotide sequence ID" value="NZ_CP047045.1"/>
</dbReference>
<evidence type="ECO:0008006" key="3">
    <source>
        <dbReference type="Google" id="ProtNLM"/>
    </source>
</evidence>
<dbReference type="SUPFAM" id="SSF54427">
    <property type="entry name" value="NTF2-like"/>
    <property type="match status" value="1"/>
</dbReference>
<proteinExistence type="predicted"/>
<dbReference type="Proteomes" id="UP000431269">
    <property type="component" value="Chromosome"/>
</dbReference>
<keyword evidence="2" id="KW-1185">Reference proteome</keyword>